<dbReference type="Proteomes" id="UP000778970">
    <property type="component" value="Unassembled WGS sequence"/>
</dbReference>
<keyword evidence="2" id="KW-0732">Signal</keyword>
<keyword evidence="1" id="KW-1133">Transmembrane helix</keyword>
<name>A0A934UZH5_9PROT</name>
<proteinExistence type="predicted"/>
<sequence length="106" mass="11277">MRFIFGLLGLLALLVGLATSGLLAAAAASGQPLMQPLGQIWFTLDAGSLNLVQATIERGLWPPLWQSGVFPLLQQPAPYVALGALALALVLFLLTRAGRKRDHKFG</sequence>
<keyword evidence="1" id="KW-0472">Membrane</keyword>
<dbReference type="EMBL" id="NRRE01000022">
    <property type="protein sequence ID" value="MBK1697197.1"/>
    <property type="molecule type" value="Genomic_DNA"/>
</dbReference>
<reference evidence="3" key="2">
    <citation type="journal article" date="2020" name="Microorganisms">
        <title>Osmotic Adaptation and Compatible Solute Biosynthesis of Phototrophic Bacteria as Revealed from Genome Analyses.</title>
        <authorList>
            <person name="Imhoff J.F."/>
            <person name="Rahn T."/>
            <person name="Kunzel S."/>
            <person name="Keller A."/>
            <person name="Neulinger S.C."/>
        </authorList>
    </citation>
    <scope>NUCLEOTIDE SEQUENCE</scope>
    <source>
        <strain evidence="3">DSM 9154</strain>
    </source>
</reference>
<reference evidence="3" key="1">
    <citation type="submission" date="2017-08" db="EMBL/GenBank/DDBJ databases">
        <authorList>
            <person name="Imhoff J.F."/>
            <person name="Rahn T."/>
            <person name="Kuenzel S."/>
            <person name="Neulinger S.C."/>
        </authorList>
    </citation>
    <scope>NUCLEOTIDE SEQUENCE</scope>
    <source>
        <strain evidence="3">DSM 9154</strain>
    </source>
</reference>
<feature type="chain" id="PRO_5037312419" evidence="2">
    <location>
        <begin position="25"/>
        <end position="106"/>
    </location>
</feature>
<evidence type="ECO:0000313" key="3">
    <source>
        <dbReference type="EMBL" id="MBK1697197.1"/>
    </source>
</evidence>
<protein>
    <submittedName>
        <fullName evidence="3">Uncharacterized protein</fullName>
    </submittedName>
</protein>
<evidence type="ECO:0000313" key="4">
    <source>
        <dbReference type="Proteomes" id="UP000778970"/>
    </source>
</evidence>
<feature type="signal peptide" evidence="2">
    <location>
        <begin position="1"/>
        <end position="24"/>
    </location>
</feature>
<gene>
    <name evidence="3" type="ORF">CKO21_08040</name>
</gene>
<dbReference type="AlphaFoldDB" id="A0A934UZH5"/>
<evidence type="ECO:0000256" key="2">
    <source>
        <dbReference type="SAM" id="SignalP"/>
    </source>
</evidence>
<accession>A0A934UZH5</accession>
<feature type="transmembrane region" description="Helical" evidence="1">
    <location>
        <begin position="77"/>
        <end position="95"/>
    </location>
</feature>
<comment type="caution">
    <text evidence="3">The sequence shown here is derived from an EMBL/GenBank/DDBJ whole genome shotgun (WGS) entry which is preliminary data.</text>
</comment>
<keyword evidence="1" id="KW-0812">Transmembrane</keyword>
<evidence type="ECO:0000256" key="1">
    <source>
        <dbReference type="SAM" id="Phobius"/>
    </source>
</evidence>
<keyword evidence="4" id="KW-1185">Reference proteome</keyword>
<organism evidence="3 4">
    <name type="scientific">Rhodovibrio salinarum</name>
    <dbReference type="NCBI Taxonomy" id="1087"/>
    <lineage>
        <taxon>Bacteria</taxon>
        <taxon>Pseudomonadati</taxon>
        <taxon>Pseudomonadota</taxon>
        <taxon>Alphaproteobacteria</taxon>
        <taxon>Rhodospirillales</taxon>
        <taxon>Rhodovibrionaceae</taxon>
        <taxon>Rhodovibrio</taxon>
    </lineage>
</organism>
<dbReference type="RefSeq" id="WP_051431931.1">
    <property type="nucleotide sequence ID" value="NZ_NRRE01000022.1"/>
</dbReference>